<dbReference type="GO" id="GO:0005524">
    <property type="term" value="F:ATP binding"/>
    <property type="evidence" value="ECO:0007669"/>
    <property type="project" value="UniProtKB-KW"/>
</dbReference>
<dbReference type="Pfam" id="PF13177">
    <property type="entry name" value="DNA_pol3_delta2"/>
    <property type="match status" value="1"/>
</dbReference>
<dbReference type="CDD" id="cd18137">
    <property type="entry name" value="HLD_clamp_pol_III_gamma_tau"/>
    <property type="match status" value="1"/>
</dbReference>
<comment type="similarity">
    <text evidence="1 8">Belongs to the DnaX/STICHEL family.</text>
</comment>
<dbReference type="AlphaFoldDB" id="A0A1M6BPB6"/>
<name>A0A1M6BPB6_9FLAO</name>
<dbReference type="NCBIfam" id="NF011531">
    <property type="entry name" value="PRK14971.1"/>
    <property type="match status" value="1"/>
</dbReference>
<gene>
    <name evidence="8" type="primary">dnaX</name>
    <name evidence="11" type="ORF">SAMN04488096_102157</name>
</gene>
<accession>A0A1M6BPB6</accession>
<dbReference type="Proteomes" id="UP000184225">
    <property type="component" value="Unassembled WGS sequence"/>
</dbReference>
<keyword evidence="12" id="KW-1185">Reference proteome</keyword>
<dbReference type="GO" id="GO:0003677">
    <property type="term" value="F:DNA binding"/>
    <property type="evidence" value="ECO:0007669"/>
    <property type="project" value="InterPro"/>
</dbReference>
<dbReference type="InterPro" id="IPR050238">
    <property type="entry name" value="DNA_Rep/Repair_Clamp_Loader"/>
</dbReference>
<dbReference type="InterPro" id="IPR012763">
    <property type="entry name" value="DNA_pol_III_sug/sutau_N"/>
</dbReference>
<evidence type="ECO:0000256" key="8">
    <source>
        <dbReference type="RuleBase" id="RU364063"/>
    </source>
</evidence>
<keyword evidence="6 8" id="KW-0239">DNA-directed DNA polymerase</keyword>
<keyword evidence="5 8" id="KW-0067">ATP-binding</keyword>
<dbReference type="InterPro" id="IPR008921">
    <property type="entry name" value="DNA_pol3_clamp-load_cplx_C"/>
</dbReference>
<dbReference type="Pfam" id="PF22608">
    <property type="entry name" value="DNAX_ATPase_lid"/>
    <property type="match status" value="1"/>
</dbReference>
<dbReference type="EMBL" id="FQYY01000002">
    <property type="protein sequence ID" value="SHI50640.1"/>
    <property type="molecule type" value="Genomic_DNA"/>
</dbReference>
<feature type="domain" description="AAA+ ATPase" evidence="10">
    <location>
        <begin position="38"/>
        <end position="168"/>
    </location>
</feature>
<keyword evidence="8" id="KW-0235">DNA replication</keyword>
<dbReference type="PANTHER" id="PTHR11669:SF0">
    <property type="entry name" value="PROTEIN STICHEL-LIKE 2"/>
    <property type="match status" value="1"/>
</dbReference>
<keyword evidence="8" id="KW-0808">Transferase</keyword>
<dbReference type="SUPFAM" id="SSF52540">
    <property type="entry name" value="P-loop containing nucleoside triphosphate hydrolases"/>
    <property type="match status" value="1"/>
</dbReference>
<evidence type="ECO:0000256" key="5">
    <source>
        <dbReference type="ARBA" id="ARBA00022840"/>
    </source>
</evidence>
<evidence type="ECO:0000256" key="2">
    <source>
        <dbReference type="ARBA" id="ARBA00022723"/>
    </source>
</evidence>
<proteinExistence type="inferred from homology"/>
<sequence>MEHFVVSARKYRPETFEDVVGQKAITNTLLNAIDNNHLAQALLFTGPRGVGKTTCARILAKKINQQATENKEEDYAFNIFELDAASNNSVDDIRNLIDQVRIPPQVGKYKVYIIDEVHMLSSSAFNAFLKTLEEPPKHAIFILATTEKHKIIPTILSRCQIFDFKRITVTDAKEYLAGIALKEGVQAEDDALHIIAQKADGAMRDALSIYDRVVSFSGNNLTRAAVTENLNVLDYETYFKSTDLILANNIPDLLVQYNEILAKGFDGHHYIAGLASHFRDLLVCKNQATISLLEVGEQIKALYFKQSQAAPQEFLMQGIELANECDLKYKTSRNPRLLVELCLMQLASITFDGEKKNSKRFIIPAENFISTEKVSAKKIDNASKEVIKTEEHPTPATKPEVKVQLPSSVSKEKTETPTPKEEVKINLNNKKRPSGLSLKSIAHKKKHEEEQKEKEALPTEELTESYTEEQVQEAWAEYVSKLTNRGKKILASIVDTDKPTLKGDTIHIELPNETMLIELKRAQGNLMGFIKKKIQNTSIKLHIDVNETATKKYAFTTREKFEKLKEKNPLIDKLRTTFDLDI</sequence>
<keyword evidence="8" id="KW-0548">Nucleotidyltransferase</keyword>
<comment type="catalytic activity">
    <reaction evidence="7 8">
        <text>DNA(n) + a 2'-deoxyribonucleoside 5'-triphosphate = DNA(n+1) + diphosphate</text>
        <dbReference type="Rhea" id="RHEA:22508"/>
        <dbReference type="Rhea" id="RHEA-COMP:17339"/>
        <dbReference type="Rhea" id="RHEA-COMP:17340"/>
        <dbReference type="ChEBI" id="CHEBI:33019"/>
        <dbReference type="ChEBI" id="CHEBI:61560"/>
        <dbReference type="ChEBI" id="CHEBI:173112"/>
        <dbReference type="EC" id="2.7.7.7"/>
    </reaction>
</comment>
<dbReference type="SMART" id="SM00382">
    <property type="entry name" value="AAA"/>
    <property type="match status" value="1"/>
</dbReference>
<evidence type="ECO:0000259" key="10">
    <source>
        <dbReference type="SMART" id="SM00382"/>
    </source>
</evidence>
<evidence type="ECO:0000256" key="9">
    <source>
        <dbReference type="SAM" id="MobiDB-lite"/>
    </source>
</evidence>
<organism evidence="11 12">
    <name type="scientific">Mesonia phycicola</name>
    <dbReference type="NCBI Taxonomy" id="579105"/>
    <lineage>
        <taxon>Bacteria</taxon>
        <taxon>Pseudomonadati</taxon>
        <taxon>Bacteroidota</taxon>
        <taxon>Flavobacteriia</taxon>
        <taxon>Flavobacteriales</taxon>
        <taxon>Flavobacteriaceae</taxon>
        <taxon>Mesonia</taxon>
    </lineage>
</organism>
<reference evidence="11 12" key="1">
    <citation type="submission" date="2016-11" db="EMBL/GenBank/DDBJ databases">
        <authorList>
            <person name="Jaros S."/>
            <person name="Januszkiewicz K."/>
            <person name="Wedrychowicz H."/>
        </authorList>
    </citation>
    <scope>NUCLEOTIDE SEQUENCE [LARGE SCALE GENOMIC DNA]</scope>
    <source>
        <strain evidence="11 12">DSM 21425</strain>
    </source>
</reference>
<feature type="compositionally biased region" description="Basic and acidic residues" evidence="9">
    <location>
        <begin position="410"/>
        <end position="424"/>
    </location>
</feature>
<dbReference type="PRINTS" id="PR00300">
    <property type="entry name" value="CLPPROTEASEA"/>
</dbReference>
<dbReference type="PANTHER" id="PTHR11669">
    <property type="entry name" value="REPLICATION FACTOR C / DNA POLYMERASE III GAMMA-TAU SUBUNIT"/>
    <property type="match status" value="1"/>
</dbReference>
<dbReference type="Gene3D" id="1.10.8.60">
    <property type="match status" value="1"/>
</dbReference>
<keyword evidence="2" id="KW-0479">Metal-binding</keyword>
<feature type="compositionally biased region" description="Basic and acidic residues" evidence="9">
    <location>
        <begin position="447"/>
        <end position="457"/>
    </location>
</feature>
<dbReference type="OrthoDB" id="9810148at2"/>
<dbReference type="EC" id="2.7.7.7" evidence="8"/>
<dbReference type="Gene3D" id="3.40.50.300">
    <property type="entry name" value="P-loop containing nucleotide triphosphate hydrolases"/>
    <property type="match status" value="1"/>
</dbReference>
<dbReference type="Gene3D" id="1.20.272.10">
    <property type="match status" value="1"/>
</dbReference>
<dbReference type="GO" id="GO:0046872">
    <property type="term" value="F:metal ion binding"/>
    <property type="evidence" value="ECO:0007669"/>
    <property type="project" value="UniProtKB-KW"/>
</dbReference>
<dbReference type="GO" id="GO:0006261">
    <property type="term" value="P:DNA-templated DNA replication"/>
    <property type="evidence" value="ECO:0007669"/>
    <property type="project" value="TreeGrafter"/>
</dbReference>
<comment type="subunit">
    <text evidence="8">DNA polymerase III contains a core (composed of alpha, epsilon and theta chains) that associates with a tau subunit. This core dimerizes to form the POLIII' complex. PolIII' associates with the gamma complex (composed of gamma, delta, delta', psi and chi chains) and with the beta chain to form the complete DNA polymerase III complex.</text>
</comment>
<evidence type="ECO:0000256" key="3">
    <source>
        <dbReference type="ARBA" id="ARBA00022741"/>
    </source>
</evidence>
<dbReference type="STRING" id="579105.SAMN04488096_102157"/>
<evidence type="ECO:0000256" key="6">
    <source>
        <dbReference type="ARBA" id="ARBA00022932"/>
    </source>
</evidence>
<dbReference type="SUPFAM" id="SSF48019">
    <property type="entry name" value="post-AAA+ oligomerization domain-like"/>
    <property type="match status" value="1"/>
</dbReference>
<evidence type="ECO:0000313" key="12">
    <source>
        <dbReference type="Proteomes" id="UP000184225"/>
    </source>
</evidence>
<dbReference type="GO" id="GO:0003887">
    <property type="term" value="F:DNA-directed DNA polymerase activity"/>
    <property type="evidence" value="ECO:0007669"/>
    <property type="project" value="UniProtKB-KW"/>
</dbReference>
<dbReference type="RefSeq" id="WP_073148305.1">
    <property type="nucleotide sequence ID" value="NZ_FQYY01000002.1"/>
</dbReference>
<dbReference type="InterPro" id="IPR005790">
    <property type="entry name" value="DNA_polIII_delta"/>
</dbReference>
<evidence type="ECO:0000256" key="4">
    <source>
        <dbReference type="ARBA" id="ARBA00022833"/>
    </source>
</evidence>
<evidence type="ECO:0000256" key="1">
    <source>
        <dbReference type="ARBA" id="ARBA00006360"/>
    </source>
</evidence>
<dbReference type="CDD" id="cd00009">
    <property type="entry name" value="AAA"/>
    <property type="match status" value="1"/>
</dbReference>
<dbReference type="InterPro" id="IPR003593">
    <property type="entry name" value="AAA+_ATPase"/>
</dbReference>
<protein>
    <recommendedName>
        <fullName evidence="8">DNA polymerase III subunit gamma/tau</fullName>
        <ecNumber evidence="8">2.7.7.7</ecNumber>
    </recommendedName>
</protein>
<dbReference type="NCBIfam" id="TIGR02397">
    <property type="entry name" value="dnaX_nterm"/>
    <property type="match status" value="1"/>
</dbReference>
<keyword evidence="4" id="KW-0862">Zinc</keyword>
<evidence type="ECO:0000256" key="7">
    <source>
        <dbReference type="ARBA" id="ARBA00049244"/>
    </source>
</evidence>
<dbReference type="GO" id="GO:0009360">
    <property type="term" value="C:DNA polymerase III complex"/>
    <property type="evidence" value="ECO:0007669"/>
    <property type="project" value="InterPro"/>
</dbReference>
<evidence type="ECO:0000313" key="11">
    <source>
        <dbReference type="EMBL" id="SHI50640.1"/>
    </source>
</evidence>
<feature type="region of interest" description="Disordered" evidence="9">
    <location>
        <begin position="386"/>
        <end position="465"/>
    </location>
</feature>
<comment type="function">
    <text evidence="8">DNA polymerase III is a complex, multichain enzyme responsible for most of the replicative synthesis in bacteria. This DNA polymerase also exhibits 3' to 5' exonuclease activity.</text>
</comment>
<dbReference type="InterPro" id="IPR027417">
    <property type="entry name" value="P-loop_NTPase"/>
</dbReference>
<dbReference type="NCBIfam" id="TIGR01128">
    <property type="entry name" value="holA"/>
    <property type="match status" value="1"/>
</dbReference>
<dbReference type="InterPro" id="IPR045085">
    <property type="entry name" value="HLD_clamp_pol_III_gamma_tau"/>
</dbReference>
<dbReference type="InterPro" id="IPR001270">
    <property type="entry name" value="ClpA/B"/>
</dbReference>
<dbReference type="NCBIfam" id="NF004046">
    <property type="entry name" value="PRK05563.1"/>
    <property type="match status" value="1"/>
</dbReference>
<keyword evidence="3 8" id="KW-0547">Nucleotide-binding</keyword>